<dbReference type="SUPFAM" id="SSF54427">
    <property type="entry name" value="NTF2-like"/>
    <property type="match status" value="2"/>
</dbReference>
<feature type="domain" description="SnoaL-like" evidence="2">
    <location>
        <begin position="74"/>
        <end position="167"/>
    </location>
</feature>
<dbReference type="EMBL" id="JBJVNI010000004">
    <property type="protein sequence ID" value="MFM9608784.1"/>
    <property type="molecule type" value="Genomic_DNA"/>
</dbReference>
<sequence>MRRLERTVPPTAPTTPARRAAAALLAATAVLGAAAVPAAAAPHGPAAGHAAHGRGGYGDPARLGYQKAVATALVKGVFERGDTAVVDRFVRPDYIQHNPTAPDGAAGLKGLAASIHQQFPDARYDVKRAISQGDLVLLHSNVVLVPGTKGASVVDIFRFQGGKVAEHWDVIQNVPDTTASGNDMFSTLSSPRVSQPLDHRLTQANQALVTKAFDELMVHKDLTALDRYWDPGYLQHNTQMQSGVPAAKTGLGGYFASAPQLTVIPKRIIAEGDLVAVHSHYVNYPGDRGAAILDLFRVRNGKIVEHWDIIQNVPETSANGNGMF</sequence>
<gene>
    <name evidence="3" type="ORF">ACKI18_08675</name>
</gene>
<proteinExistence type="predicted"/>
<feature type="domain" description="SnoaL-like" evidence="2">
    <location>
        <begin position="213"/>
        <end position="306"/>
    </location>
</feature>
<dbReference type="Pfam" id="PF12680">
    <property type="entry name" value="SnoaL_2"/>
    <property type="match status" value="2"/>
</dbReference>
<keyword evidence="1" id="KW-0732">Signal</keyword>
<protein>
    <submittedName>
        <fullName evidence="3">Nuclear transport factor 2 family protein</fullName>
    </submittedName>
</protein>
<evidence type="ECO:0000313" key="3">
    <source>
        <dbReference type="EMBL" id="MFM9608784.1"/>
    </source>
</evidence>
<organism evidence="3 4">
    <name type="scientific">Streptomyces niveiscabiei</name>
    <dbReference type="NCBI Taxonomy" id="164115"/>
    <lineage>
        <taxon>Bacteria</taxon>
        <taxon>Bacillati</taxon>
        <taxon>Actinomycetota</taxon>
        <taxon>Actinomycetes</taxon>
        <taxon>Kitasatosporales</taxon>
        <taxon>Streptomycetaceae</taxon>
        <taxon>Streptomyces</taxon>
    </lineage>
</organism>
<keyword evidence="4" id="KW-1185">Reference proteome</keyword>
<dbReference type="Proteomes" id="UP001631957">
    <property type="component" value="Unassembled WGS sequence"/>
</dbReference>
<comment type="caution">
    <text evidence="3">The sequence shown here is derived from an EMBL/GenBank/DDBJ whole genome shotgun (WGS) entry which is preliminary data.</text>
</comment>
<dbReference type="PANTHER" id="PTHR38436:SF1">
    <property type="entry name" value="ESTER CYCLASE"/>
    <property type="match status" value="1"/>
</dbReference>
<dbReference type="InterPro" id="IPR032710">
    <property type="entry name" value="NTF2-like_dom_sf"/>
</dbReference>
<evidence type="ECO:0000313" key="4">
    <source>
        <dbReference type="Proteomes" id="UP001631957"/>
    </source>
</evidence>
<dbReference type="RefSeq" id="WP_409120890.1">
    <property type="nucleotide sequence ID" value="NZ_JBJVNI010000004.1"/>
</dbReference>
<dbReference type="PANTHER" id="PTHR38436">
    <property type="entry name" value="POLYKETIDE CYCLASE SNOAL-LIKE DOMAIN"/>
    <property type="match status" value="1"/>
</dbReference>
<evidence type="ECO:0000256" key="1">
    <source>
        <dbReference type="SAM" id="SignalP"/>
    </source>
</evidence>
<name>A0ABW9HL38_9ACTN</name>
<evidence type="ECO:0000259" key="2">
    <source>
        <dbReference type="Pfam" id="PF12680"/>
    </source>
</evidence>
<accession>A0ABW9HL38</accession>
<dbReference type="InterPro" id="IPR009959">
    <property type="entry name" value="Cyclase_SnoaL-like"/>
</dbReference>
<reference evidence="3 4" key="1">
    <citation type="submission" date="2024-12" db="EMBL/GenBank/DDBJ databases">
        <title>Forecasting of Potato common scab and diversities of Pathogenic streptomyces spp. in china.</title>
        <authorList>
            <person name="Handique U."/>
            <person name="Wu J."/>
        </authorList>
    </citation>
    <scope>NUCLEOTIDE SEQUENCE [LARGE SCALE GENOMIC DNA]</scope>
    <source>
        <strain evidence="3 4">ZRIMU1530</strain>
    </source>
</reference>
<dbReference type="Gene3D" id="3.10.450.50">
    <property type="match status" value="2"/>
</dbReference>
<feature type="chain" id="PRO_5046795842" evidence="1">
    <location>
        <begin position="41"/>
        <end position="324"/>
    </location>
</feature>
<feature type="signal peptide" evidence="1">
    <location>
        <begin position="1"/>
        <end position="40"/>
    </location>
</feature>
<dbReference type="InterPro" id="IPR037401">
    <property type="entry name" value="SnoaL-like"/>
</dbReference>